<dbReference type="FunFam" id="3.40.140.10:FF:000005">
    <property type="entry name" value="tRNA-specific adenosine deaminase"/>
    <property type="match status" value="1"/>
</dbReference>
<dbReference type="PROSITE" id="PS00903">
    <property type="entry name" value="CYT_DCMP_DEAMINASES_1"/>
    <property type="match status" value="1"/>
</dbReference>
<dbReference type="PANTHER" id="PTHR11079:SF202">
    <property type="entry name" value="TRNA-SPECIFIC ADENOSINE DEAMINASE"/>
    <property type="match status" value="1"/>
</dbReference>
<evidence type="ECO:0000313" key="10">
    <source>
        <dbReference type="EMBL" id="VDN47660.1"/>
    </source>
</evidence>
<feature type="binding site" evidence="8">
    <location>
        <position position="83"/>
    </location>
    <ligand>
        <name>Zn(2+)</name>
        <dbReference type="ChEBI" id="CHEBI:29105"/>
        <note>catalytic</note>
    </ligand>
</feature>
<dbReference type="RefSeq" id="WP_125136934.1">
    <property type="nucleotide sequence ID" value="NZ_LR130778.1"/>
</dbReference>
<dbReference type="GO" id="GO:0002100">
    <property type="term" value="P:tRNA wobble adenosine to inosine editing"/>
    <property type="evidence" value="ECO:0007669"/>
    <property type="project" value="UniProtKB-UniRule"/>
</dbReference>
<dbReference type="Proteomes" id="UP000279029">
    <property type="component" value="Chromosome"/>
</dbReference>
<dbReference type="AlphaFoldDB" id="A0A3P7P2E1"/>
<comment type="catalytic activity">
    <reaction evidence="7 8">
        <text>adenosine(34) in tRNA + H2O + H(+) = inosine(34) in tRNA + NH4(+)</text>
        <dbReference type="Rhea" id="RHEA:43168"/>
        <dbReference type="Rhea" id="RHEA-COMP:10373"/>
        <dbReference type="Rhea" id="RHEA-COMP:10374"/>
        <dbReference type="ChEBI" id="CHEBI:15377"/>
        <dbReference type="ChEBI" id="CHEBI:15378"/>
        <dbReference type="ChEBI" id="CHEBI:28938"/>
        <dbReference type="ChEBI" id="CHEBI:74411"/>
        <dbReference type="ChEBI" id="CHEBI:82852"/>
        <dbReference type="EC" id="3.5.4.33"/>
    </reaction>
</comment>
<dbReference type="OrthoDB" id="9802676at2"/>
<protein>
    <recommendedName>
        <fullName evidence="8">tRNA-specific adenosine deaminase</fullName>
        <ecNumber evidence="8">3.5.4.33</ecNumber>
    </recommendedName>
</protein>
<organism evidence="10 11">
    <name type="scientific">Petrocella atlantisensis</name>
    <dbReference type="NCBI Taxonomy" id="2173034"/>
    <lineage>
        <taxon>Bacteria</taxon>
        <taxon>Bacillati</taxon>
        <taxon>Bacillota</taxon>
        <taxon>Clostridia</taxon>
        <taxon>Lachnospirales</taxon>
        <taxon>Vallitaleaceae</taxon>
        <taxon>Petrocella</taxon>
    </lineage>
</organism>
<feature type="binding site" evidence="8">
    <location>
        <position position="50"/>
    </location>
    <ligand>
        <name>Zn(2+)</name>
        <dbReference type="ChEBI" id="CHEBI:29105"/>
        <note>catalytic</note>
    </ligand>
</feature>
<evidence type="ECO:0000256" key="7">
    <source>
        <dbReference type="ARBA" id="ARBA00048045"/>
    </source>
</evidence>
<dbReference type="CDD" id="cd01285">
    <property type="entry name" value="nucleoside_deaminase"/>
    <property type="match status" value="1"/>
</dbReference>
<dbReference type="PROSITE" id="PS51747">
    <property type="entry name" value="CYT_DCMP_DEAMINASES_2"/>
    <property type="match status" value="1"/>
</dbReference>
<keyword evidence="4 8" id="KW-0479">Metal-binding</keyword>
<comment type="function">
    <text evidence="8">Catalyzes the deamination of adenosine to inosine at the wobble position 34 of tRNA(Arg2).</text>
</comment>
<dbReference type="EC" id="3.5.4.33" evidence="8"/>
<sequence>MEKWMEEAIKEGKKAAKIMEVPIGAIIVHEGQIIGRGYNQRNSKKSTLAHAELIAIEEASKVIGDWRLEGCTMYVTVEPCPMCAGAIVQARLDKVVIGTMNLKAGCAGSIYNLLDDSRFNHQVSVVTGVCQEACATMMSEFFKTLREVKKTDKIDGRFIEEL</sequence>
<keyword evidence="11" id="KW-1185">Reference proteome</keyword>
<dbReference type="SUPFAM" id="SSF53927">
    <property type="entry name" value="Cytidine deaminase-like"/>
    <property type="match status" value="1"/>
</dbReference>
<dbReference type="InterPro" id="IPR002125">
    <property type="entry name" value="CMP_dCMP_dom"/>
</dbReference>
<evidence type="ECO:0000256" key="8">
    <source>
        <dbReference type="HAMAP-Rule" id="MF_00972"/>
    </source>
</evidence>
<accession>A0A3P7P2E1</accession>
<dbReference type="Gene3D" id="3.40.140.10">
    <property type="entry name" value="Cytidine Deaminase, domain 2"/>
    <property type="match status" value="1"/>
</dbReference>
<feature type="active site" description="Proton donor" evidence="8">
    <location>
        <position position="52"/>
    </location>
</feature>
<name>A0A3P7P2E1_9FIRM</name>
<evidence type="ECO:0000256" key="5">
    <source>
        <dbReference type="ARBA" id="ARBA00022801"/>
    </source>
</evidence>
<feature type="binding site" evidence="8">
    <location>
        <position position="80"/>
    </location>
    <ligand>
        <name>Zn(2+)</name>
        <dbReference type="ChEBI" id="CHEBI:29105"/>
        <note>catalytic</note>
    </ligand>
</feature>
<dbReference type="PANTHER" id="PTHR11079">
    <property type="entry name" value="CYTOSINE DEAMINASE FAMILY MEMBER"/>
    <property type="match status" value="1"/>
</dbReference>
<comment type="subunit">
    <text evidence="2 8">Homodimer.</text>
</comment>
<evidence type="ECO:0000256" key="1">
    <source>
        <dbReference type="ARBA" id="ARBA00010669"/>
    </source>
</evidence>
<dbReference type="InterPro" id="IPR016192">
    <property type="entry name" value="APOBEC/CMP_deaminase_Zn-bd"/>
</dbReference>
<evidence type="ECO:0000256" key="3">
    <source>
        <dbReference type="ARBA" id="ARBA00022694"/>
    </source>
</evidence>
<keyword evidence="5 8" id="KW-0378">Hydrolase</keyword>
<dbReference type="InterPro" id="IPR028883">
    <property type="entry name" value="tRNA_aden_deaminase"/>
</dbReference>
<evidence type="ECO:0000256" key="4">
    <source>
        <dbReference type="ARBA" id="ARBA00022723"/>
    </source>
</evidence>
<dbReference type="Pfam" id="PF14437">
    <property type="entry name" value="MafB19-deam"/>
    <property type="match status" value="1"/>
</dbReference>
<dbReference type="InterPro" id="IPR016193">
    <property type="entry name" value="Cytidine_deaminase-like"/>
</dbReference>
<dbReference type="GO" id="GO:0052717">
    <property type="term" value="F:tRNA-specific adenosine-34 deaminase activity"/>
    <property type="evidence" value="ECO:0007669"/>
    <property type="project" value="UniProtKB-UniRule"/>
</dbReference>
<reference evidence="10 11" key="1">
    <citation type="submission" date="2018-09" db="EMBL/GenBank/DDBJ databases">
        <authorList>
            <person name="Postec A."/>
        </authorList>
    </citation>
    <scope>NUCLEOTIDE SEQUENCE [LARGE SCALE GENOMIC DNA]</scope>
    <source>
        <strain evidence="10">70B-A</strain>
    </source>
</reference>
<feature type="domain" description="CMP/dCMP-type deaminase" evidence="9">
    <location>
        <begin position="1"/>
        <end position="108"/>
    </location>
</feature>
<comment type="cofactor">
    <cofactor evidence="8">
        <name>Zn(2+)</name>
        <dbReference type="ChEBI" id="CHEBI:29105"/>
    </cofactor>
    <text evidence="8">Binds 1 zinc ion per subunit.</text>
</comment>
<evidence type="ECO:0000313" key="11">
    <source>
        <dbReference type="Proteomes" id="UP000279029"/>
    </source>
</evidence>
<gene>
    <name evidence="8 10" type="primary">tadA</name>
    <name evidence="10" type="ORF">PATL70BA_1771</name>
</gene>
<dbReference type="InterPro" id="IPR058535">
    <property type="entry name" value="MafB19-deam"/>
</dbReference>
<evidence type="ECO:0000259" key="9">
    <source>
        <dbReference type="PROSITE" id="PS51747"/>
    </source>
</evidence>
<keyword evidence="6 8" id="KW-0862">Zinc</keyword>
<evidence type="ECO:0000256" key="6">
    <source>
        <dbReference type="ARBA" id="ARBA00022833"/>
    </source>
</evidence>
<dbReference type="EMBL" id="LR130778">
    <property type="protein sequence ID" value="VDN47660.1"/>
    <property type="molecule type" value="Genomic_DNA"/>
</dbReference>
<dbReference type="HAMAP" id="MF_00972">
    <property type="entry name" value="tRNA_aden_deaminase"/>
    <property type="match status" value="1"/>
</dbReference>
<keyword evidence="3 8" id="KW-0819">tRNA processing</keyword>
<evidence type="ECO:0000256" key="2">
    <source>
        <dbReference type="ARBA" id="ARBA00011738"/>
    </source>
</evidence>
<dbReference type="GO" id="GO:0008270">
    <property type="term" value="F:zinc ion binding"/>
    <property type="evidence" value="ECO:0007669"/>
    <property type="project" value="UniProtKB-UniRule"/>
</dbReference>
<proteinExistence type="inferred from homology"/>
<dbReference type="KEGG" id="cbar:PATL70BA_1771"/>
<dbReference type="NCBIfam" id="NF008113">
    <property type="entry name" value="PRK10860.1"/>
    <property type="match status" value="1"/>
</dbReference>
<comment type="similarity">
    <text evidence="1">Belongs to the cytidine and deoxycytidylate deaminase family. ADAT2 subfamily.</text>
</comment>